<name>A0A9N9IUB7_9GLOM</name>
<accession>A0A9N9IUB7</accession>
<keyword evidence="2" id="KW-1185">Reference proteome</keyword>
<sequence length="129" mass="13527">NSASLVYKLSLMSDKASNPVGVRAEPKLLRDPSALESISSAIYGLSSYVAHNLPSSIASLRKVAGGASGELNNHAFLHQDYLTPQFSGDIDAQSSTAPDLVFGSKKDVIVYAAFDEIEVVALGAQNSSV</sequence>
<dbReference type="AlphaFoldDB" id="A0A9N9IUB7"/>
<feature type="non-terminal residue" evidence="1">
    <location>
        <position position="129"/>
    </location>
</feature>
<dbReference type="EMBL" id="CAJVPS010041133">
    <property type="protein sequence ID" value="CAG8751737.1"/>
    <property type="molecule type" value="Genomic_DNA"/>
</dbReference>
<organism evidence="1 2">
    <name type="scientific">Ambispora leptoticha</name>
    <dbReference type="NCBI Taxonomy" id="144679"/>
    <lineage>
        <taxon>Eukaryota</taxon>
        <taxon>Fungi</taxon>
        <taxon>Fungi incertae sedis</taxon>
        <taxon>Mucoromycota</taxon>
        <taxon>Glomeromycotina</taxon>
        <taxon>Glomeromycetes</taxon>
        <taxon>Archaeosporales</taxon>
        <taxon>Ambisporaceae</taxon>
        <taxon>Ambispora</taxon>
    </lineage>
</organism>
<evidence type="ECO:0000313" key="2">
    <source>
        <dbReference type="Proteomes" id="UP000789508"/>
    </source>
</evidence>
<feature type="non-terminal residue" evidence="1">
    <location>
        <position position="1"/>
    </location>
</feature>
<evidence type="ECO:0000313" key="1">
    <source>
        <dbReference type="EMBL" id="CAG8751737.1"/>
    </source>
</evidence>
<dbReference type="Proteomes" id="UP000789508">
    <property type="component" value="Unassembled WGS sequence"/>
</dbReference>
<gene>
    <name evidence="1" type="ORF">ALEPTO_LOCUS13327</name>
</gene>
<dbReference type="OrthoDB" id="25778at2759"/>
<protein>
    <submittedName>
        <fullName evidence="1">5630_t:CDS:1</fullName>
    </submittedName>
</protein>
<proteinExistence type="predicted"/>
<reference evidence="1" key="1">
    <citation type="submission" date="2021-06" db="EMBL/GenBank/DDBJ databases">
        <authorList>
            <person name="Kallberg Y."/>
            <person name="Tangrot J."/>
            <person name="Rosling A."/>
        </authorList>
    </citation>
    <scope>NUCLEOTIDE SEQUENCE</scope>
    <source>
        <strain evidence="1">FL130A</strain>
    </source>
</reference>
<comment type="caution">
    <text evidence="1">The sequence shown here is derived from an EMBL/GenBank/DDBJ whole genome shotgun (WGS) entry which is preliminary data.</text>
</comment>